<organism evidence="2 3">
    <name type="scientific">Roridomyces roridus</name>
    <dbReference type="NCBI Taxonomy" id="1738132"/>
    <lineage>
        <taxon>Eukaryota</taxon>
        <taxon>Fungi</taxon>
        <taxon>Dikarya</taxon>
        <taxon>Basidiomycota</taxon>
        <taxon>Agaricomycotina</taxon>
        <taxon>Agaricomycetes</taxon>
        <taxon>Agaricomycetidae</taxon>
        <taxon>Agaricales</taxon>
        <taxon>Marasmiineae</taxon>
        <taxon>Mycenaceae</taxon>
        <taxon>Roridomyces</taxon>
    </lineage>
</organism>
<comment type="caution">
    <text evidence="2">The sequence shown here is derived from an EMBL/GenBank/DDBJ whole genome shotgun (WGS) entry which is preliminary data.</text>
</comment>
<dbReference type="EMBL" id="JARKIF010000003">
    <property type="protein sequence ID" value="KAJ7643836.1"/>
    <property type="molecule type" value="Genomic_DNA"/>
</dbReference>
<gene>
    <name evidence="2" type="ORF">FB45DRAFT_999162</name>
</gene>
<reference evidence="2" key="1">
    <citation type="submission" date="2023-03" db="EMBL/GenBank/DDBJ databases">
        <title>Massive genome expansion in bonnet fungi (Mycena s.s.) driven by repeated elements and novel gene families across ecological guilds.</title>
        <authorList>
            <consortium name="Lawrence Berkeley National Laboratory"/>
            <person name="Harder C.B."/>
            <person name="Miyauchi S."/>
            <person name="Viragh M."/>
            <person name="Kuo A."/>
            <person name="Thoen E."/>
            <person name="Andreopoulos B."/>
            <person name="Lu D."/>
            <person name="Skrede I."/>
            <person name="Drula E."/>
            <person name="Henrissat B."/>
            <person name="Morin E."/>
            <person name="Kohler A."/>
            <person name="Barry K."/>
            <person name="LaButti K."/>
            <person name="Morin E."/>
            <person name="Salamov A."/>
            <person name="Lipzen A."/>
            <person name="Mereny Z."/>
            <person name="Hegedus B."/>
            <person name="Baldrian P."/>
            <person name="Stursova M."/>
            <person name="Weitz H."/>
            <person name="Taylor A."/>
            <person name="Grigoriev I.V."/>
            <person name="Nagy L.G."/>
            <person name="Martin F."/>
            <person name="Kauserud H."/>
        </authorList>
    </citation>
    <scope>NUCLEOTIDE SEQUENCE</scope>
    <source>
        <strain evidence="2">9284</strain>
    </source>
</reference>
<accession>A0AAD7CAX4</accession>
<keyword evidence="3" id="KW-1185">Reference proteome</keyword>
<protein>
    <submittedName>
        <fullName evidence="2">Uncharacterized protein</fullName>
    </submittedName>
</protein>
<evidence type="ECO:0000313" key="3">
    <source>
        <dbReference type="Proteomes" id="UP001221142"/>
    </source>
</evidence>
<evidence type="ECO:0000256" key="1">
    <source>
        <dbReference type="SAM" id="MobiDB-lite"/>
    </source>
</evidence>
<evidence type="ECO:0000313" key="2">
    <source>
        <dbReference type="EMBL" id="KAJ7643836.1"/>
    </source>
</evidence>
<name>A0AAD7CAX4_9AGAR</name>
<feature type="region of interest" description="Disordered" evidence="1">
    <location>
        <begin position="188"/>
        <end position="261"/>
    </location>
</feature>
<sequence length="311" mass="34714">MSSFALDAPLLSASDEAIVLDLLHVIRTTVHNTAEEQALFLDAVVKSLLNFSPFVASFARTPAVGQVAFFLRTRLRANDRELDQSPSSAHSELQEFINEILEHRRLFRRAQADLELARKIEDRRADTADDAISIPSSDESEPERDIVMNTHGICAPSPSPVVGGVEPDRVYSVAVPAVDPRQPALQARYLGGGGRNGVPKHRRSWTPTVPRADRQARPNLGHSRPRPPFVRGSATNSVPSRGQFRTPRGFTPSRPFVDKRPSPFCSYGEDVHKLHRRLDVVESILDQLRCPPQYSTQRRQSRRPIPCKEAL</sequence>
<dbReference type="AlphaFoldDB" id="A0AAD7CAX4"/>
<proteinExistence type="predicted"/>
<feature type="region of interest" description="Disordered" evidence="1">
    <location>
        <begin position="292"/>
        <end position="311"/>
    </location>
</feature>
<dbReference type="Proteomes" id="UP001221142">
    <property type="component" value="Unassembled WGS sequence"/>
</dbReference>